<feature type="region of interest" description="Disordered" evidence="1">
    <location>
        <begin position="234"/>
        <end position="298"/>
    </location>
</feature>
<reference evidence="2" key="1">
    <citation type="submission" date="2014-11" db="EMBL/GenBank/DDBJ databases">
        <authorList>
            <person name="Otto D Thomas"/>
            <person name="Naeem Raeece"/>
        </authorList>
    </citation>
    <scope>NUCLEOTIDE SEQUENCE</scope>
</reference>
<name>A0A0G4I9B0_9ALVE</name>
<dbReference type="AlphaFoldDB" id="A0A0G4I9B0"/>
<evidence type="ECO:0000313" key="2">
    <source>
        <dbReference type="EMBL" id="CEM53746.1"/>
    </source>
</evidence>
<organism evidence="2">
    <name type="scientific">Chromera velia CCMP2878</name>
    <dbReference type="NCBI Taxonomy" id="1169474"/>
    <lineage>
        <taxon>Eukaryota</taxon>
        <taxon>Sar</taxon>
        <taxon>Alveolata</taxon>
        <taxon>Colpodellida</taxon>
        <taxon>Chromeraceae</taxon>
        <taxon>Chromera</taxon>
    </lineage>
</organism>
<dbReference type="EMBL" id="CDMZ01005722">
    <property type="protein sequence ID" value="CEM53746.1"/>
    <property type="molecule type" value="Genomic_DNA"/>
</dbReference>
<accession>A0A0G4I9B0</accession>
<gene>
    <name evidence="2" type="ORF">Cvel_12211</name>
</gene>
<evidence type="ECO:0000256" key="1">
    <source>
        <dbReference type="SAM" id="MobiDB-lite"/>
    </source>
</evidence>
<feature type="compositionally biased region" description="Basic and acidic residues" evidence="1">
    <location>
        <begin position="236"/>
        <end position="246"/>
    </location>
</feature>
<dbReference type="VEuPathDB" id="CryptoDB:Cvel_12211"/>
<feature type="compositionally biased region" description="Low complexity" evidence="1">
    <location>
        <begin position="278"/>
        <end position="291"/>
    </location>
</feature>
<sequence length="468" mass="51871">MAATTPSILAQAVLWRTEAFLAEQGFAASDPFCSGLLEDMSHVTPCILFACWCSFQEGSRFLHVPICRRRQFTICACAEESSKPSASVPEPGGNNWVNKMQEHLQSLCPTANCETLWRYDDHPDSKGSQGPFRVRIMLLNTGTGNQNRPFPWSAAYARKKDAQKDAAWLCYSELLGTGEAPHNPKVALVVGNSSRRGGREAGVSRVRTVAPPAVLPDLSDTEWLTVKPVILQAGARDGRDGEREGDVPFEGETPPPSFETDTPSLLFAGESESDSEAVSEGSSESSDSESVSSEREVNKLQSVAPENLGRLGEEFAFRWLEVQPWVKEGSVVWVNGDQEEQQSHDLVCTPTAPPGRTHIEVKTRWRNFKKTKASKQQLARLLDPHDNYMLMVLGHFSALFPEKGEKPKLPKVRIFPNDKWEDKHLTCRCCSKKWRWTVESQQATGASRPLFLTPPTLCRKCSSGAPNV</sequence>
<protein>
    <submittedName>
        <fullName evidence="2">Uncharacterized protein</fullName>
    </submittedName>
</protein>
<proteinExistence type="predicted"/>